<reference evidence="1" key="1">
    <citation type="submission" date="2014-09" db="EMBL/GenBank/DDBJ databases">
        <authorList>
            <person name="Magalhaes I.L.F."/>
            <person name="Oliveira U."/>
            <person name="Santos F.R."/>
            <person name="Vidigal T.H.D.A."/>
            <person name="Brescovit A.D."/>
            <person name="Santos A.J."/>
        </authorList>
    </citation>
    <scope>NUCLEOTIDE SEQUENCE</scope>
    <source>
        <tissue evidence="1">Shoot tissue taken approximately 20 cm above the soil surface</tissue>
    </source>
</reference>
<accession>A0A0A9BL79</accession>
<protein>
    <submittedName>
        <fullName evidence="1">Uncharacterized protein</fullName>
    </submittedName>
</protein>
<reference evidence="1" key="2">
    <citation type="journal article" date="2015" name="Data Brief">
        <title>Shoot transcriptome of the giant reed, Arundo donax.</title>
        <authorList>
            <person name="Barrero R.A."/>
            <person name="Guerrero F.D."/>
            <person name="Moolhuijzen P."/>
            <person name="Goolsby J.A."/>
            <person name="Tidwell J."/>
            <person name="Bellgard S.E."/>
            <person name="Bellgard M.I."/>
        </authorList>
    </citation>
    <scope>NUCLEOTIDE SEQUENCE</scope>
    <source>
        <tissue evidence="1">Shoot tissue taken approximately 20 cm above the soil surface</tissue>
    </source>
</reference>
<organism evidence="1">
    <name type="scientific">Arundo donax</name>
    <name type="common">Giant reed</name>
    <name type="synonym">Donax arundinaceus</name>
    <dbReference type="NCBI Taxonomy" id="35708"/>
    <lineage>
        <taxon>Eukaryota</taxon>
        <taxon>Viridiplantae</taxon>
        <taxon>Streptophyta</taxon>
        <taxon>Embryophyta</taxon>
        <taxon>Tracheophyta</taxon>
        <taxon>Spermatophyta</taxon>
        <taxon>Magnoliopsida</taxon>
        <taxon>Liliopsida</taxon>
        <taxon>Poales</taxon>
        <taxon>Poaceae</taxon>
        <taxon>PACMAD clade</taxon>
        <taxon>Arundinoideae</taxon>
        <taxon>Arundineae</taxon>
        <taxon>Arundo</taxon>
    </lineage>
</organism>
<sequence>MFLQQKNSQEVLTKKRREKEYINLC</sequence>
<dbReference type="AlphaFoldDB" id="A0A0A9BL79"/>
<evidence type="ECO:0000313" key="1">
    <source>
        <dbReference type="EMBL" id="JAD61985.1"/>
    </source>
</evidence>
<proteinExistence type="predicted"/>
<name>A0A0A9BL79_ARUDO</name>
<dbReference type="EMBL" id="GBRH01235910">
    <property type="protein sequence ID" value="JAD61985.1"/>
    <property type="molecule type" value="Transcribed_RNA"/>
</dbReference>